<dbReference type="AlphaFoldDB" id="A0AAW1BW06"/>
<evidence type="ECO:0000313" key="1">
    <source>
        <dbReference type="EMBL" id="KAK9405900.1"/>
    </source>
</evidence>
<protein>
    <submittedName>
        <fullName evidence="1">Uncharacterized protein</fullName>
    </submittedName>
</protein>
<dbReference type="Proteomes" id="UP001474421">
    <property type="component" value="Unassembled WGS sequence"/>
</dbReference>
<keyword evidence="2" id="KW-1185">Reference proteome</keyword>
<accession>A0AAW1BW06</accession>
<gene>
    <name evidence="1" type="ORF">NXF25_004674</name>
</gene>
<dbReference type="EMBL" id="JAOTOJ010000002">
    <property type="protein sequence ID" value="KAK9405900.1"/>
    <property type="molecule type" value="Genomic_DNA"/>
</dbReference>
<proteinExistence type="predicted"/>
<reference evidence="1 2" key="1">
    <citation type="journal article" date="2024" name="Proc. Natl. Acad. Sci. U.S.A.">
        <title>The genetic regulatory architecture and epigenomic basis for age-related changes in rattlesnake venom.</title>
        <authorList>
            <person name="Hogan M.P."/>
            <person name="Holding M.L."/>
            <person name="Nystrom G.S."/>
            <person name="Colston T.J."/>
            <person name="Bartlett D.A."/>
            <person name="Mason A.J."/>
            <person name="Ellsworth S.A."/>
            <person name="Rautsaw R.M."/>
            <person name="Lawrence K.C."/>
            <person name="Strickland J.L."/>
            <person name="He B."/>
            <person name="Fraser P."/>
            <person name="Margres M.J."/>
            <person name="Gilbert D.M."/>
            <person name="Gibbs H.L."/>
            <person name="Parkinson C.L."/>
            <person name="Rokyta D.R."/>
        </authorList>
    </citation>
    <scope>NUCLEOTIDE SEQUENCE [LARGE SCALE GENOMIC DNA]</scope>
    <source>
        <strain evidence="1">DRR0105</strain>
    </source>
</reference>
<evidence type="ECO:0000313" key="2">
    <source>
        <dbReference type="Proteomes" id="UP001474421"/>
    </source>
</evidence>
<sequence length="73" mass="8508">MHDAIQKNQEALQMVLTNQDMLKNLVDQVQNTMSSIEDRIQAIEQEMSIFAQFNKEINQLGDETNFSEIVFYP</sequence>
<name>A0AAW1BW06_CROAD</name>
<organism evidence="1 2">
    <name type="scientific">Crotalus adamanteus</name>
    <name type="common">Eastern diamondback rattlesnake</name>
    <dbReference type="NCBI Taxonomy" id="8729"/>
    <lineage>
        <taxon>Eukaryota</taxon>
        <taxon>Metazoa</taxon>
        <taxon>Chordata</taxon>
        <taxon>Craniata</taxon>
        <taxon>Vertebrata</taxon>
        <taxon>Euteleostomi</taxon>
        <taxon>Lepidosauria</taxon>
        <taxon>Squamata</taxon>
        <taxon>Bifurcata</taxon>
        <taxon>Unidentata</taxon>
        <taxon>Episquamata</taxon>
        <taxon>Toxicofera</taxon>
        <taxon>Serpentes</taxon>
        <taxon>Colubroidea</taxon>
        <taxon>Viperidae</taxon>
        <taxon>Crotalinae</taxon>
        <taxon>Crotalus</taxon>
    </lineage>
</organism>
<comment type="caution">
    <text evidence="1">The sequence shown here is derived from an EMBL/GenBank/DDBJ whole genome shotgun (WGS) entry which is preliminary data.</text>
</comment>